<dbReference type="HOGENOM" id="CLU_535502_0_0_1"/>
<dbReference type="OrthoDB" id="3245592at2759"/>
<keyword evidence="3" id="KW-1185">Reference proteome</keyword>
<proteinExistence type="predicted"/>
<dbReference type="EMBL" id="KN823152">
    <property type="protein sequence ID" value="KIO21012.1"/>
    <property type="molecule type" value="Genomic_DNA"/>
</dbReference>
<evidence type="ECO:0000313" key="3">
    <source>
        <dbReference type="Proteomes" id="UP000054248"/>
    </source>
</evidence>
<gene>
    <name evidence="2" type="ORF">M407DRAFT_10593</name>
</gene>
<feature type="region of interest" description="Disordered" evidence="1">
    <location>
        <begin position="388"/>
        <end position="421"/>
    </location>
</feature>
<feature type="region of interest" description="Disordered" evidence="1">
    <location>
        <begin position="99"/>
        <end position="129"/>
    </location>
</feature>
<protein>
    <submittedName>
        <fullName evidence="2">Uncharacterized protein</fullName>
    </submittedName>
</protein>
<evidence type="ECO:0000313" key="2">
    <source>
        <dbReference type="EMBL" id="KIO21012.1"/>
    </source>
</evidence>
<sequence length="509" mass="55954">MVLRDSLNVPLNFGDQTHGTILGGAMTIPNRQSPAIIKAIATIFEGQHDWLLHIKEEDGSIIKQRQSLVCEECEEVPQWLETFWEDADNLKQQYRAGDIVYGGSRQPPSSGRSRTLGERTKLDSSSGSALPERVAYRDIYDQFLPDEWKRDQVGAGNRPEGLSQPTGDTQDDDIDELFGSDPEDDLDAPVVRQDSQTPQPDRISVPSRRPRSPSSDDTDALAPPAKRSVFERRAHRRRREEALGHRHLLASERLLAETTPEIEQQTPQPEAPPLPIGIKARLGLNWSTVPLPPSLLTPRSNSVLTTTSAAPSEGFRRRTALLTHDSESGELIERRWIRVRSSTAGESTNGSTAVGTGSSTAVLSPVQERGYLAAAGACADSPQTAVMWDSEAGDGHPNRGGSAQSPVASTTVPAPQSVPASTPQVEDYLFSFEELPDFEELADFEELVDFEDVEPAIANDPTPETEAANRALFDSSREVSESLADPMGPQEARRWKLLWVLCPERKLFL</sequence>
<dbReference type="AlphaFoldDB" id="A0A0C3LHV4"/>
<feature type="compositionally biased region" description="Polar residues" evidence="1">
    <location>
        <begin position="401"/>
        <end position="421"/>
    </location>
</feature>
<feature type="region of interest" description="Disordered" evidence="1">
    <location>
        <begin position="151"/>
        <end position="243"/>
    </location>
</feature>
<feature type="compositionally biased region" description="Low complexity" evidence="1">
    <location>
        <begin position="102"/>
        <end position="114"/>
    </location>
</feature>
<evidence type="ECO:0000256" key="1">
    <source>
        <dbReference type="SAM" id="MobiDB-lite"/>
    </source>
</evidence>
<reference evidence="2 3" key="1">
    <citation type="submission" date="2014-04" db="EMBL/GenBank/DDBJ databases">
        <authorList>
            <consortium name="DOE Joint Genome Institute"/>
            <person name="Kuo A."/>
            <person name="Girlanda M."/>
            <person name="Perotto S."/>
            <person name="Kohler A."/>
            <person name="Nagy L.G."/>
            <person name="Floudas D."/>
            <person name="Copeland A."/>
            <person name="Barry K.W."/>
            <person name="Cichocki N."/>
            <person name="Veneault-Fourrey C."/>
            <person name="LaButti K."/>
            <person name="Lindquist E.A."/>
            <person name="Lipzen A."/>
            <person name="Lundell T."/>
            <person name="Morin E."/>
            <person name="Murat C."/>
            <person name="Sun H."/>
            <person name="Tunlid A."/>
            <person name="Henrissat B."/>
            <person name="Grigoriev I.V."/>
            <person name="Hibbett D.S."/>
            <person name="Martin F."/>
            <person name="Nordberg H.P."/>
            <person name="Cantor M.N."/>
            <person name="Hua S.X."/>
        </authorList>
    </citation>
    <scope>NUCLEOTIDE SEQUENCE [LARGE SCALE GENOMIC DNA]</scope>
    <source>
        <strain evidence="2 3">MUT 4182</strain>
    </source>
</reference>
<organism evidence="2 3">
    <name type="scientific">Tulasnella calospora MUT 4182</name>
    <dbReference type="NCBI Taxonomy" id="1051891"/>
    <lineage>
        <taxon>Eukaryota</taxon>
        <taxon>Fungi</taxon>
        <taxon>Dikarya</taxon>
        <taxon>Basidiomycota</taxon>
        <taxon>Agaricomycotina</taxon>
        <taxon>Agaricomycetes</taxon>
        <taxon>Cantharellales</taxon>
        <taxon>Tulasnellaceae</taxon>
        <taxon>Tulasnella</taxon>
    </lineage>
</organism>
<feature type="compositionally biased region" description="Low complexity" evidence="1">
    <location>
        <begin position="200"/>
        <end position="215"/>
    </location>
</feature>
<name>A0A0C3LHV4_9AGAM</name>
<dbReference type="Proteomes" id="UP000054248">
    <property type="component" value="Unassembled WGS sequence"/>
</dbReference>
<accession>A0A0C3LHV4</accession>
<reference evidence="3" key="2">
    <citation type="submission" date="2015-01" db="EMBL/GenBank/DDBJ databases">
        <title>Evolutionary Origins and Diversification of the Mycorrhizal Mutualists.</title>
        <authorList>
            <consortium name="DOE Joint Genome Institute"/>
            <consortium name="Mycorrhizal Genomics Consortium"/>
            <person name="Kohler A."/>
            <person name="Kuo A."/>
            <person name="Nagy L.G."/>
            <person name="Floudas D."/>
            <person name="Copeland A."/>
            <person name="Barry K.W."/>
            <person name="Cichocki N."/>
            <person name="Veneault-Fourrey C."/>
            <person name="LaButti K."/>
            <person name="Lindquist E.A."/>
            <person name="Lipzen A."/>
            <person name="Lundell T."/>
            <person name="Morin E."/>
            <person name="Murat C."/>
            <person name="Riley R."/>
            <person name="Ohm R."/>
            <person name="Sun H."/>
            <person name="Tunlid A."/>
            <person name="Henrissat B."/>
            <person name="Grigoriev I.V."/>
            <person name="Hibbett D.S."/>
            <person name="Martin F."/>
        </authorList>
    </citation>
    <scope>NUCLEOTIDE SEQUENCE [LARGE SCALE GENOMIC DNA]</scope>
    <source>
        <strain evidence="3">MUT 4182</strain>
    </source>
</reference>
<feature type="compositionally biased region" description="Acidic residues" evidence="1">
    <location>
        <begin position="169"/>
        <end position="187"/>
    </location>
</feature>